<dbReference type="Pfam" id="PF00400">
    <property type="entry name" value="WD40"/>
    <property type="match status" value="4"/>
</dbReference>
<keyword evidence="2" id="KW-0677">Repeat</keyword>
<evidence type="ECO:0000256" key="1">
    <source>
        <dbReference type="ARBA" id="ARBA00022574"/>
    </source>
</evidence>
<keyword evidence="1 3" id="KW-0853">WD repeat</keyword>
<protein>
    <submittedName>
        <fullName evidence="6">WD repeat-containing protein 26-like</fullName>
    </submittedName>
</protein>
<dbReference type="Pfam" id="PF00078">
    <property type="entry name" value="RVT_1"/>
    <property type="match status" value="1"/>
</dbReference>
<dbReference type="Gene3D" id="2.130.10.10">
    <property type="entry name" value="YVTN repeat-like/Quinoprotein amine dehydrogenase"/>
    <property type="match status" value="2"/>
</dbReference>
<dbReference type="InterPro" id="IPR019775">
    <property type="entry name" value="WD40_repeat_CS"/>
</dbReference>
<dbReference type="Pfam" id="PF13966">
    <property type="entry name" value="zf-RVT"/>
    <property type="match status" value="1"/>
</dbReference>
<evidence type="ECO:0000256" key="3">
    <source>
        <dbReference type="PROSITE-ProRule" id="PRU00221"/>
    </source>
</evidence>
<dbReference type="PROSITE" id="PS50878">
    <property type="entry name" value="RT_POL"/>
    <property type="match status" value="1"/>
</dbReference>
<feature type="repeat" description="WD" evidence="3">
    <location>
        <begin position="1149"/>
        <end position="1190"/>
    </location>
</feature>
<dbReference type="InterPro" id="IPR001680">
    <property type="entry name" value="WD40_rpt"/>
</dbReference>
<dbReference type="PROSITE" id="PS00678">
    <property type="entry name" value="WD_REPEATS_1"/>
    <property type="match status" value="1"/>
</dbReference>
<sequence length="1417" mass="163046">MGEKSTSGFFPLKEGRKEWGEEEEKDMESWNYSCLAKFCHCLGMPTGGCERDILKLLHKMRDKRDRSENLSGKKRKGQRTSRFDRDDECNCEEFRGRKMSGMGGFEFKGCGGGGEGVVVFWDNRVLQLEKMEVGNYSVSCRFKNVEDGFCWAFSGVYGPSVKVEKEEFLSELGAIKGLWNESWCVVGDFNMIRFPTERSRGGRLSPSMRRFTEVIEELELRDLPLQGGDVHVEWRPISDHFPIILDGEGMRRGPTPFRFENTWLKEEGFKEVLRKWWKGIQVSGTTSYILSEKLKALKPTLKKWNTEVFGQIKVKKQEAWNSLDFWDKEERVCELSLEEEEARKEAREMYKKWVLLEEMSWRQKSREIWLKEGDRNIRFFHQMANAHRRRNQMNRVKVNGRWYNEEREMIKEVVCRVYQGLLADPRGWKPRIDALMFERLEEGDVEGLEKPFTEEEVFRALLGCCGEKAPGPDGFSMAFWQFSWDFVKEEVMNFFRQFHETGSFVRSLNATFLVLIPKKGGAEDLKDFRPISLVGGLYKWLAKVLANRMKDVLAKVISTSQNAFVEGQQIMDAVLVANEAIESSVKSNRGTILCKLDIEKAYDHVDWDFLLAVMEKMGFRERWCRCIKWCLSTVRYSVMVNGSLTGFFQSSGGLRQGDPLSPYLFVVVMETFSVLIKKAVARGFLAPCLIRGRRGEGVQISHLLFADDTLIFCEAKEDQLLDMGWLLMWFEAISGLRVNLEKSELIPVGRVENLDELADEFGYRVGKLPSTYLGMPLGAPFKSVAAWDGIEERFGKKLAMWKHKRSGGLGVKSLGAFNRALLGKWVWRFANERKALWNQVIKGKYEEERGGWRSCESREAYGFGLWKAISKMGHQVTPFVGFVVGDGEKVKFWKDKWCETIPLSEAFPSLFALASNKEAWVNEMWTAEGEWGGSWNPCFNRPFNDWELEEVERLFCCLEGKKVRGDEEDKVKWMASKDGDFSVKSLYRTMEPGSLAFFPSKIIWNSCVQPKLSFFAWKASWGRVLTLDCLQKRGWVMENRCFLCHKSEETIDHLLIHCEKTREVWMVFLSFFGVSWVFPRSVKETLLGWRGSFVGKKRKVAWHLGLLCLFWVIWKARNSIAFEDCELSIQRLKASFVNVNGGVSLKHKLSGHQKPVSHVSWSPDDRQLLTCGVEEAVRCWDVSSGECLRIYEKAGVGLVSCGWSPDGKWVFAGITDRSICMWDLDGKELECWKGQRTLQISDLEIASNGNQIMSICKDTAILLFDREAKAEKFIEEDHTITSFSLSRDCRFLLVNLLNQEIHLWNIEGEAKFIAKYKGHKRERFIIRSCFGGFEEAFIASGSEDSQVYIWHKSSGELIEVLPGHSGSVNCVSWNPANPHMLASASDDRTIRIWGLNKINMKRKGTHPNGTHYCNGGT</sequence>
<dbReference type="CDD" id="cd01650">
    <property type="entry name" value="RT_nLTR_like"/>
    <property type="match status" value="1"/>
</dbReference>
<feature type="repeat" description="WD" evidence="3">
    <location>
        <begin position="1337"/>
        <end position="1360"/>
    </location>
</feature>
<organism evidence="6 7">
    <name type="scientific">Vitis vinifera</name>
    <name type="common">Grape</name>
    <dbReference type="NCBI Taxonomy" id="29760"/>
    <lineage>
        <taxon>Eukaryota</taxon>
        <taxon>Viridiplantae</taxon>
        <taxon>Streptophyta</taxon>
        <taxon>Embryophyta</taxon>
        <taxon>Tracheophyta</taxon>
        <taxon>Spermatophyta</taxon>
        <taxon>Magnoliopsida</taxon>
        <taxon>eudicotyledons</taxon>
        <taxon>Gunneridae</taxon>
        <taxon>Pentapetalae</taxon>
        <taxon>rosids</taxon>
        <taxon>Vitales</taxon>
        <taxon>Vitaceae</taxon>
        <taxon>Viteae</taxon>
        <taxon>Vitis</taxon>
    </lineage>
</organism>
<proteinExistence type="predicted"/>
<evidence type="ECO:0000256" key="4">
    <source>
        <dbReference type="SAM" id="MobiDB-lite"/>
    </source>
</evidence>
<comment type="caution">
    <text evidence="6">The sequence shown here is derived from an EMBL/GenBank/DDBJ whole genome shotgun (WGS) entry which is preliminary data.</text>
</comment>
<evidence type="ECO:0000259" key="5">
    <source>
        <dbReference type="PROSITE" id="PS50878"/>
    </source>
</evidence>
<dbReference type="InterPro" id="IPR036691">
    <property type="entry name" value="Endo/exonu/phosph_ase_sf"/>
</dbReference>
<dbReference type="InterPro" id="IPR015943">
    <property type="entry name" value="WD40/YVTN_repeat-like_dom_sf"/>
</dbReference>
<dbReference type="SUPFAM" id="SSF56672">
    <property type="entry name" value="DNA/RNA polymerases"/>
    <property type="match status" value="1"/>
</dbReference>
<dbReference type="SUPFAM" id="SSF56219">
    <property type="entry name" value="DNase I-like"/>
    <property type="match status" value="1"/>
</dbReference>
<dbReference type="InterPro" id="IPR000477">
    <property type="entry name" value="RT_dom"/>
</dbReference>
<dbReference type="SMART" id="SM00320">
    <property type="entry name" value="WD40"/>
    <property type="match status" value="6"/>
</dbReference>
<dbReference type="SUPFAM" id="SSF50978">
    <property type="entry name" value="WD40 repeat-like"/>
    <property type="match status" value="1"/>
</dbReference>
<dbReference type="PROSITE" id="PS50294">
    <property type="entry name" value="WD_REPEATS_REGION"/>
    <property type="match status" value="2"/>
</dbReference>
<feature type="domain" description="Reverse transcriptase" evidence="5">
    <location>
        <begin position="497"/>
        <end position="777"/>
    </location>
</feature>
<dbReference type="InterPro" id="IPR026960">
    <property type="entry name" value="RVT-Znf"/>
</dbReference>
<feature type="repeat" description="WD" evidence="3">
    <location>
        <begin position="1361"/>
        <end position="1403"/>
    </location>
</feature>
<dbReference type="CDD" id="cd00200">
    <property type="entry name" value="WD40"/>
    <property type="match status" value="1"/>
</dbReference>
<feature type="region of interest" description="Disordered" evidence="4">
    <location>
        <begin position="1"/>
        <end position="20"/>
    </location>
</feature>
<dbReference type="InterPro" id="IPR043502">
    <property type="entry name" value="DNA/RNA_pol_sf"/>
</dbReference>
<dbReference type="Gene3D" id="3.60.10.10">
    <property type="entry name" value="Endonuclease/exonuclease/phosphatase"/>
    <property type="match status" value="1"/>
</dbReference>
<dbReference type="InterPro" id="IPR036322">
    <property type="entry name" value="WD40_repeat_dom_sf"/>
</dbReference>
<accession>A0A438HCX2</accession>
<reference evidence="6 7" key="1">
    <citation type="journal article" date="2018" name="PLoS Genet.">
        <title>Population sequencing reveals clonal diversity and ancestral inbreeding in the grapevine cultivar Chardonnay.</title>
        <authorList>
            <person name="Roach M.J."/>
            <person name="Johnson D.L."/>
            <person name="Bohlmann J."/>
            <person name="van Vuuren H.J."/>
            <person name="Jones S.J."/>
            <person name="Pretorius I.S."/>
            <person name="Schmidt S.A."/>
            <person name="Borneman A.R."/>
        </authorList>
    </citation>
    <scope>NUCLEOTIDE SEQUENCE [LARGE SCALE GENOMIC DNA]</scope>
    <source>
        <strain evidence="7">cv. Chardonnay</strain>
        <tissue evidence="6">Leaf</tissue>
    </source>
</reference>
<evidence type="ECO:0000313" key="6">
    <source>
        <dbReference type="EMBL" id="RVW82313.1"/>
    </source>
</evidence>
<name>A0A438HCX2_VITVI</name>
<gene>
    <name evidence="6" type="primary">WDR26_4</name>
    <name evidence="6" type="ORF">CK203_041697</name>
</gene>
<evidence type="ECO:0000313" key="7">
    <source>
        <dbReference type="Proteomes" id="UP000288805"/>
    </source>
</evidence>
<dbReference type="PANTHER" id="PTHR22838">
    <property type="entry name" value="WD REPEAT PROTEIN 26-RELATED"/>
    <property type="match status" value="1"/>
</dbReference>
<dbReference type="PANTHER" id="PTHR22838:SF0">
    <property type="entry name" value="WD REPEAT-CONTAINING PROTEIN 26"/>
    <property type="match status" value="1"/>
</dbReference>
<dbReference type="InterPro" id="IPR051350">
    <property type="entry name" value="WD_repeat-ST_regulator"/>
</dbReference>
<dbReference type="PROSITE" id="PS50082">
    <property type="entry name" value="WD_REPEATS_2"/>
    <property type="match status" value="3"/>
</dbReference>
<evidence type="ECO:0000256" key="2">
    <source>
        <dbReference type="ARBA" id="ARBA00022737"/>
    </source>
</evidence>
<dbReference type="Proteomes" id="UP000288805">
    <property type="component" value="Unassembled WGS sequence"/>
</dbReference>
<dbReference type="EMBL" id="QGNW01000242">
    <property type="protein sequence ID" value="RVW82313.1"/>
    <property type="molecule type" value="Genomic_DNA"/>
</dbReference>